<dbReference type="EMBL" id="LXTC01000004">
    <property type="protein sequence ID" value="OBA20256.1"/>
    <property type="molecule type" value="Genomic_DNA"/>
</dbReference>
<evidence type="ECO:0000256" key="13">
    <source>
        <dbReference type="SAM" id="Phobius"/>
    </source>
</evidence>
<keyword evidence="17" id="KW-1185">Reference proteome</keyword>
<evidence type="ECO:0000256" key="8">
    <source>
        <dbReference type="ARBA" id="ARBA00022825"/>
    </source>
</evidence>
<keyword evidence="12" id="KW-0325">Glycoprotein</keyword>
<evidence type="ECO:0000259" key="14">
    <source>
        <dbReference type="Pfam" id="PF00326"/>
    </source>
</evidence>
<dbReference type="InterPro" id="IPR002471">
    <property type="entry name" value="Pept_S9_AS"/>
</dbReference>
<dbReference type="Proteomes" id="UP000092555">
    <property type="component" value="Unassembled WGS sequence"/>
</dbReference>
<keyword evidence="10 13" id="KW-1133">Transmembrane helix</keyword>
<evidence type="ECO:0000256" key="7">
    <source>
        <dbReference type="ARBA" id="ARBA00022801"/>
    </source>
</evidence>
<proteinExistence type="inferred from homology"/>
<evidence type="ECO:0000259" key="15">
    <source>
        <dbReference type="Pfam" id="PF00930"/>
    </source>
</evidence>
<protein>
    <recommendedName>
        <fullName evidence="18">Dipeptidyl aminopeptidase B</fullName>
    </recommendedName>
</protein>
<dbReference type="InterPro" id="IPR050278">
    <property type="entry name" value="Serine_Prot_S9B/DPPIV"/>
</dbReference>
<feature type="domain" description="Dipeptidylpeptidase IV N-terminal" evidence="15">
    <location>
        <begin position="148"/>
        <end position="525"/>
    </location>
</feature>
<dbReference type="FunFam" id="3.40.50.1820:FF:000003">
    <property type="entry name" value="Dipeptidyl peptidase 4"/>
    <property type="match status" value="1"/>
</dbReference>
<evidence type="ECO:0000256" key="2">
    <source>
        <dbReference type="ARBA" id="ARBA00006150"/>
    </source>
</evidence>
<dbReference type="InterPro" id="IPR001375">
    <property type="entry name" value="Peptidase_S9_cat"/>
</dbReference>
<evidence type="ECO:0000313" key="17">
    <source>
        <dbReference type="Proteomes" id="UP000092555"/>
    </source>
</evidence>
<dbReference type="GO" id="GO:0008239">
    <property type="term" value="F:dipeptidyl-peptidase activity"/>
    <property type="evidence" value="ECO:0007669"/>
    <property type="project" value="EnsemblFungi"/>
</dbReference>
<evidence type="ECO:0000313" key="16">
    <source>
        <dbReference type="EMBL" id="OBA20256.1"/>
    </source>
</evidence>
<keyword evidence="4" id="KW-0926">Vacuole</keyword>
<dbReference type="Pfam" id="PF00930">
    <property type="entry name" value="DPPIV_N"/>
    <property type="match status" value="1"/>
</dbReference>
<evidence type="ECO:0000256" key="6">
    <source>
        <dbReference type="ARBA" id="ARBA00022692"/>
    </source>
</evidence>
<keyword evidence="8" id="KW-0720">Serine protease</keyword>
<dbReference type="SUPFAM" id="SSF82171">
    <property type="entry name" value="DPP6 N-terminal domain-like"/>
    <property type="match status" value="1"/>
</dbReference>
<dbReference type="GO" id="GO:0000329">
    <property type="term" value="C:fungal-type vacuole membrane"/>
    <property type="evidence" value="ECO:0007669"/>
    <property type="project" value="EnsemblFungi"/>
</dbReference>
<dbReference type="Gene3D" id="3.40.50.1820">
    <property type="entry name" value="alpha/beta hydrolase"/>
    <property type="match status" value="1"/>
</dbReference>
<evidence type="ECO:0008006" key="18">
    <source>
        <dbReference type="Google" id="ProtNLM"/>
    </source>
</evidence>
<dbReference type="AlphaFoldDB" id="A0A1A0H8A5"/>
<dbReference type="GO" id="GO:0004252">
    <property type="term" value="F:serine-type endopeptidase activity"/>
    <property type="evidence" value="ECO:0007669"/>
    <property type="project" value="InterPro"/>
</dbReference>
<evidence type="ECO:0000256" key="1">
    <source>
        <dbReference type="ARBA" id="ARBA00004576"/>
    </source>
</evidence>
<dbReference type="InterPro" id="IPR029058">
    <property type="entry name" value="AB_hydrolase_fold"/>
</dbReference>
<dbReference type="STRING" id="869754.A0A1A0H8A5"/>
<dbReference type="SUPFAM" id="SSF53474">
    <property type="entry name" value="alpha/beta-Hydrolases"/>
    <property type="match status" value="1"/>
</dbReference>
<dbReference type="Pfam" id="PF00326">
    <property type="entry name" value="Peptidase_S9"/>
    <property type="match status" value="1"/>
</dbReference>
<comment type="similarity">
    <text evidence="2">Belongs to the peptidase S9B family.</text>
</comment>
<evidence type="ECO:0000256" key="12">
    <source>
        <dbReference type="ARBA" id="ARBA00023180"/>
    </source>
</evidence>
<dbReference type="Gene3D" id="2.140.10.30">
    <property type="entry name" value="Dipeptidylpeptidase IV, N-terminal domain"/>
    <property type="match status" value="1"/>
</dbReference>
<keyword evidence="3" id="KW-0031">Aminopeptidase</keyword>
<dbReference type="GO" id="GO:0005886">
    <property type="term" value="C:plasma membrane"/>
    <property type="evidence" value="ECO:0007669"/>
    <property type="project" value="TreeGrafter"/>
</dbReference>
<feature type="transmembrane region" description="Helical" evidence="13">
    <location>
        <begin position="21"/>
        <end position="43"/>
    </location>
</feature>
<sequence length="838" mass="94626">MGEKKSPYKNYRVYRSLYYGLVVLAFLVWGSVVLVSSVSSLMGHRALAQYGLCSLRSLSSQEVTRKHVTLETLRDGTFKPNFKELQWIQSPESASNDQGTYLLKDKVDSRTTYLVKSIVDENFHYKILDDAKFTYHGVDYIVESLKASPDLSKAILKTDASKGWRHSSTALYWILDVKTGDIAPLLNAHDKLSVTSWAPTSDYIAFVFKNDVYVKSLEFNTISRVTKDGSADIFNGKPDWVYEEEVFGTDIAMWWSPRGDRLSFLRFDDTLVPEFTIPYYVQPGHDEYPEVRSIKYPKPGYANPSVDVIVAQLPKTLGGAFSVHVARLPSEKISDKVVTEVLWVSEDFVMVKTTNRASDIMEVFLVSADASTGPNTLEPGAAAQLVRTQHAENSWFEVTSNAVYVPRNDLLGRYTDGYIDIVTSNGYNHLAYFTPPNNPKPMMLTEGQWEVISNHVDLLKNEVYFAATIDSSVERHFYSVNLLDVFHQQGSPAIKRITLGTSWYSGSFSLGSRFVLLNYQGPGVPHQSLVDLHDGKTVKVIEENADLRNTLEEFDLPRQVVGTINLGRDEATGGDVVANTVEIFPPSFNESRKYPVLFYVYGGPGSQMVTQEFAVGFSHVVASQLNAIVVTVDGRGTGFNNRDAKLGSAFKFCVRDRLGHFEPLDQIEAARQWARRAYVDETRMSIWGWSYGGFLTLKTLETDTDNVFSYGVAVAPVTKWKLYDSIYTERYLRTPQENAVGYETASIADVPQFSSVKRFLIMHGLGDDNVHFQNSLRLLDDYNLAGVENYDFMVFPDSDHSIRYHNGNTVVFDRIFDWLRRAFNNEFEAVVYPDHSEL</sequence>
<evidence type="ECO:0000256" key="9">
    <source>
        <dbReference type="ARBA" id="ARBA00022968"/>
    </source>
</evidence>
<evidence type="ECO:0000256" key="11">
    <source>
        <dbReference type="ARBA" id="ARBA00023136"/>
    </source>
</evidence>
<dbReference type="GeneID" id="30031898"/>
<organism evidence="16 17">
    <name type="scientific">Metschnikowia bicuspidata var. bicuspidata NRRL YB-4993</name>
    <dbReference type="NCBI Taxonomy" id="869754"/>
    <lineage>
        <taxon>Eukaryota</taxon>
        <taxon>Fungi</taxon>
        <taxon>Dikarya</taxon>
        <taxon>Ascomycota</taxon>
        <taxon>Saccharomycotina</taxon>
        <taxon>Pichiomycetes</taxon>
        <taxon>Metschnikowiaceae</taxon>
        <taxon>Metschnikowia</taxon>
    </lineage>
</organism>
<dbReference type="GO" id="GO:0006508">
    <property type="term" value="P:proteolysis"/>
    <property type="evidence" value="ECO:0007669"/>
    <property type="project" value="UniProtKB-KW"/>
</dbReference>
<keyword evidence="11 13" id="KW-0472">Membrane</keyword>
<dbReference type="InterPro" id="IPR002469">
    <property type="entry name" value="Peptidase_S9B_N"/>
</dbReference>
<dbReference type="PANTHER" id="PTHR11731:SF200">
    <property type="entry name" value="DIPEPTIDYL PEPTIDASE 10, ISOFORM B"/>
    <property type="match status" value="1"/>
</dbReference>
<evidence type="ECO:0000256" key="4">
    <source>
        <dbReference type="ARBA" id="ARBA00022554"/>
    </source>
</evidence>
<comment type="subcellular location">
    <subcellularLocation>
        <location evidence="1">Vacuole membrane</location>
        <topology evidence="1">Single-pass type II membrane protein</topology>
    </subcellularLocation>
</comment>
<keyword evidence="5" id="KW-0645">Protease</keyword>
<dbReference type="GO" id="GO:0004177">
    <property type="term" value="F:aminopeptidase activity"/>
    <property type="evidence" value="ECO:0007669"/>
    <property type="project" value="UniProtKB-KW"/>
</dbReference>
<name>A0A1A0H8A5_9ASCO</name>
<comment type="caution">
    <text evidence="16">The sequence shown here is derived from an EMBL/GenBank/DDBJ whole genome shotgun (WGS) entry which is preliminary data.</text>
</comment>
<evidence type="ECO:0000256" key="5">
    <source>
        <dbReference type="ARBA" id="ARBA00022670"/>
    </source>
</evidence>
<gene>
    <name evidence="16" type="ORF">METBIDRAFT_78699</name>
</gene>
<keyword evidence="9" id="KW-0735">Signal-anchor</keyword>
<accession>A0A1A0H8A5</accession>
<dbReference type="RefSeq" id="XP_018710778.1">
    <property type="nucleotide sequence ID" value="XM_018858922.1"/>
</dbReference>
<keyword evidence="6 13" id="KW-0812">Transmembrane</keyword>
<dbReference type="OrthoDB" id="16520at2759"/>
<dbReference type="PANTHER" id="PTHR11731">
    <property type="entry name" value="PROTEASE FAMILY S9B,C DIPEPTIDYL-PEPTIDASE IV-RELATED"/>
    <property type="match status" value="1"/>
</dbReference>
<reference evidence="16 17" key="1">
    <citation type="submission" date="2016-05" db="EMBL/GenBank/DDBJ databases">
        <title>Comparative genomics of biotechnologically important yeasts.</title>
        <authorList>
            <consortium name="DOE Joint Genome Institute"/>
            <person name="Riley R."/>
            <person name="Haridas S."/>
            <person name="Wolfe K.H."/>
            <person name="Lopes M.R."/>
            <person name="Hittinger C.T."/>
            <person name="Goker M."/>
            <person name="Salamov A."/>
            <person name="Wisecaver J."/>
            <person name="Long T.M."/>
            <person name="Aerts A.L."/>
            <person name="Barry K."/>
            <person name="Choi C."/>
            <person name="Clum A."/>
            <person name="Coughlan A.Y."/>
            <person name="Deshpande S."/>
            <person name="Douglass A.P."/>
            <person name="Hanson S.J."/>
            <person name="Klenk H.-P."/>
            <person name="LaButti K."/>
            <person name="Lapidus A."/>
            <person name="Lindquist E."/>
            <person name="Lipzen A."/>
            <person name="Meier-kolthoff J.P."/>
            <person name="Ohm R.A."/>
            <person name="Otillar R.P."/>
            <person name="Pangilinan J."/>
            <person name="Peng Y."/>
            <person name="Rokas A."/>
            <person name="Rosa C.A."/>
            <person name="Scheuner C."/>
            <person name="Sibirny A.A."/>
            <person name="Slot J.C."/>
            <person name="Stielow J.B."/>
            <person name="Sun H."/>
            <person name="Kurtzman C.P."/>
            <person name="Blackwell M."/>
            <person name="Grigoriev I.V."/>
            <person name="Jeffries T.W."/>
        </authorList>
    </citation>
    <scope>NUCLEOTIDE SEQUENCE [LARGE SCALE GENOMIC DNA]</scope>
    <source>
        <strain evidence="16 17">NRRL YB-4993</strain>
    </source>
</reference>
<feature type="domain" description="Peptidase S9 prolyl oligopeptidase catalytic" evidence="14">
    <location>
        <begin position="620"/>
        <end position="825"/>
    </location>
</feature>
<evidence type="ECO:0000256" key="10">
    <source>
        <dbReference type="ARBA" id="ARBA00022989"/>
    </source>
</evidence>
<keyword evidence="7" id="KW-0378">Hydrolase</keyword>
<evidence type="ECO:0000256" key="3">
    <source>
        <dbReference type="ARBA" id="ARBA00022438"/>
    </source>
</evidence>
<dbReference type="PROSITE" id="PS00708">
    <property type="entry name" value="PRO_ENDOPEP_SER"/>
    <property type="match status" value="1"/>
</dbReference>